<dbReference type="RefSeq" id="WP_180281673.1">
    <property type="nucleotide sequence ID" value="NZ_JABFDB010000004.1"/>
</dbReference>
<dbReference type="PROSITE" id="PS51257">
    <property type="entry name" value="PROKAR_LIPOPROTEIN"/>
    <property type="match status" value="1"/>
</dbReference>
<dbReference type="InterPro" id="IPR008497">
    <property type="entry name" value="DUF779"/>
</dbReference>
<dbReference type="Proteomes" id="UP000584642">
    <property type="component" value="Unassembled WGS sequence"/>
</dbReference>
<reference evidence="1 2" key="1">
    <citation type="submission" date="2020-05" db="EMBL/GenBank/DDBJ databases">
        <title>Azospirillum oleiclasticum sp. nov, a nitrogen-fixing and heavy crude oil-emulsifying bacterium isolated from the crude oil of Yumen Oilfield.</title>
        <authorList>
            <person name="Wu D."/>
            <person name="Cai M."/>
            <person name="Zhang X."/>
        </authorList>
    </citation>
    <scope>NUCLEOTIDE SEQUENCE [LARGE SCALE GENOMIC DNA]</scope>
    <source>
        <strain evidence="1 2">ROY-1-1-2</strain>
    </source>
</reference>
<dbReference type="EMBL" id="JABFDB010000004">
    <property type="protein sequence ID" value="NYZ19916.1"/>
    <property type="molecule type" value="Genomic_DNA"/>
</dbReference>
<dbReference type="PIRSF" id="PIRSF009151">
    <property type="entry name" value="DUF779"/>
    <property type="match status" value="1"/>
</dbReference>
<proteinExistence type="predicted"/>
<sequence length="126" mass="13253">MTDRVTATDAALALVARLTAKHGSLLFHLSGGCCDGSAPLCLPRGEFRLGGRDLCLGTVGGAPFCMADDTFVWWKHSQVVLDVVTSRSGGFSLETPDGVRFIARARLFTDAELPGLAAPLPAHDIA</sequence>
<name>A0ABX2T6J5_9PROT</name>
<evidence type="ECO:0000313" key="1">
    <source>
        <dbReference type="EMBL" id="NYZ19916.1"/>
    </source>
</evidence>
<protein>
    <submittedName>
        <fullName evidence="1">DUF779 domain-containing protein</fullName>
    </submittedName>
</protein>
<keyword evidence="2" id="KW-1185">Reference proteome</keyword>
<accession>A0ABX2T6J5</accession>
<gene>
    <name evidence="1" type="ORF">HND93_09340</name>
</gene>
<evidence type="ECO:0000313" key="2">
    <source>
        <dbReference type="Proteomes" id="UP000584642"/>
    </source>
</evidence>
<dbReference type="Pfam" id="PF05610">
    <property type="entry name" value="DUF779"/>
    <property type="match status" value="1"/>
</dbReference>
<comment type="caution">
    <text evidence="1">The sequence shown here is derived from an EMBL/GenBank/DDBJ whole genome shotgun (WGS) entry which is preliminary data.</text>
</comment>
<organism evidence="1 2">
    <name type="scientific">Azospirillum oleiclasticum</name>
    <dbReference type="NCBI Taxonomy" id="2735135"/>
    <lineage>
        <taxon>Bacteria</taxon>
        <taxon>Pseudomonadati</taxon>
        <taxon>Pseudomonadota</taxon>
        <taxon>Alphaproteobacteria</taxon>
        <taxon>Rhodospirillales</taxon>
        <taxon>Azospirillaceae</taxon>
        <taxon>Azospirillum</taxon>
    </lineage>
</organism>